<protein>
    <submittedName>
        <fullName evidence="2">J domain-containing protein</fullName>
    </submittedName>
</protein>
<dbReference type="AlphaFoldDB" id="A0A914PRX6"/>
<accession>A0A914PRX6</accession>
<name>A0A914PRX6_9BILA</name>
<evidence type="ECO:0000313" key="2">
    <source>
        <dbReference type="WBParaSite" id="PDA_v2.g21382.t1"/>
    </source>
</evidence>
<evidence type="ECO:0000313" key="1">
    <source>
        <dbReference type="Proteomes" id="UP000887578"/>
    </source>
</evidence>
<organism evidence="1 2">
    <name type="scientific">Panagrolaimus davidi</name>
    <dbReference type="NCBI Taxonomy" id="227884"/>
    <lineage>
        <taxon>Eukaryota</taxon>
        <taxon>Metazoa</taxon>
        <taxon>Ecdysozoa</taxon>
        <taxon>Nematoda</taxon>
        <taxon>Chromadorea</taxon>
        <taxon>Rhabditida</taxon>
        <taxon>Tylenchina</taxon>
        <taxon>Panagrolaimomorpha</taxon>
        <taxon>Panagrolaimoidea</taxon>
        <taxon>Panagrolaimidae</taxon>
        <taxon>Panagrolaimus</taxon>
    </lineage>
</organism>
<sequence>MEYHPDKARGNPELFKDISDVKTQLEKEQDPVMVARMMFDGTYGIPNSSNLVPYERQSRASSADASFQRSHRKKLSCHNCKKEYLIEEYPWQCVTVGNYRREMLRKWNNNATYEKPREFWSNEWSRFQNSKNNVCVFCRREPEDGDAYVCERCRIKVGCRGCCNMKWQREEVCPLCDSQDW</sequence>
<dbReference type="Proteomes" id="UP000887578">
    <property type="component" value="Unplaced"/>
</dbReference>
<reference evidence="2" key="1">
    <citation type="submission" date="2022-11" db="UniProtKB">
        <authorList>
            <consortium name="WormBaseParasite"/>
        </authorList>
    </citation>
    <scope>IDENTIFICATION</scope>
</reference>
<proteinExistence type="predicted"/>
<dbReference type="WBParaSite" id="PDA_v2.g21382.t1">
    <property type="protein sequence ID" value="PDA_v2.g21382.t1"/>
    <property type="gene ID" value="PDA_v2.g21382"/>
</dbReference>
<keyword evidence="1" id="KW-1185">Reference proteome</keyword>